<feature type="transmembrane region" description="Helical" evidence="1">
    <location>
        <begin position="147"/>
        <end position="166"/>
    </location>
</feature>
<evidence type="ECO:0000313" key="3">
    <source>
        <dbReference type="Proteomes" id="UP000306229"/>
    </source>
</evidence>
<keyword evidence="1" id="KW-1133">Transmembrane helix</keyword>
<keyword evidence="1" id="KW-0472">Membrane</keyword>
<organism evidence="2 3">
    <name type="scientific">Aureibaculum algae</name>
    <dbReference type="NCBI Taxonomy" id="2584122"/>
    <lineage>
        <taxon>Bacteria</taxon>
        <taxon>Pseudomonadati</taxon>
        <taxon>Bacteroidota</taxon>
        <taxon>Flavobacteriia</taxon>
        <taxon>Flavobacteriales</taxon>
        <taxon>Flavobacteriaceae</taxon>
        <taxon>Aureibaculum</taxon>
    </lineage>
</organism>
<feature type="transmembrane region" description="Helical" evidence="1">
    <location>
        <begin position="66"/>
        <end position="88"/>
    </location>
</feature>
<name>A0A5B7TRH6_9FLAO</name>
<keyword evidence="1" id="KW-0812">Transmembrane</keyword>
<feature type="transmembrane region" description="Helical" evidence="1">
    <location>
        <begin position="21"/>
        <end position="39"/>
    </location>
</feature>
<feature type="transmembrane region" description="Helical" evidence="1">
    <location>
        <begin position="173"/>
        <end position="191"/>
    </location>
</feature>
<accession>A0A5B7TRH6</accession>
<proteinExistence type="predicted"/>
<sequence length="399" mass="47067">MTRISFNKSKISVQNIGKQRFWFGILAGFISALSISLAFNQAREVFRFFTSTSADLLIIENQELTFFNYFFASLSTVLGLAITIWIWMGNRTRTRKMDKLYKQLSRTNALLIFWLILMMIARFGSILPFILFGTPGYDNQLNLYNDYWILFVLIPIVVFAQSWFSVRLVYRAGKWIFLSLLICTITAFTLSKTTTVDQEKLNNAYFKRYEKDYEYIDKEISKSKVNYGIEYDSKTIEILKKWHAESSVEQVNSIKTAFAKGNELSIDTLVLQKIVIHNFKRGSWYNHRRNSLENWPYALPKDILKQIGYFESNSNETKELFDILKEQINLVNTPRIEWDEYKNYTETERRKSIGVKYNIPEILIYQLTEVRDSLMNMERYSELNKILPEIIKENKKNAP</sequence>
<feature type="transmembrane region" description="Helical" evidence="1">
    <location>
        <begin position="109"/>
        <end position="132"/>
    </location>
</feature>
<keyword evidence="3" id="KW-1185">Reference proteome</keyword>
<gene>
    <name evidence="2" type="ORF">FF125_06270</name>
</gene>
<protein>
    <submittedName>
        <fullName evidence="2">MFS transporter</fullName>
    </submittedName>
</protein>
<dbReference type="RefSeq" id="WP_138948960.1">
    <property type="nucleotide sequence ID" value="NZ_CP040749.1"/>
</dbReference>
<dbReference type="AlphaFoldDB" id="A0A5B7TRH6"/>
<evidence type="ECO:0000256" key="1">
    <source>
        <dbReference type="SAM" id="Phobius"/>
    </source>
</evidence>
<evidence type="ECO:0000313" key="2">
    <source>
        <dbReference type="EMBL" id="QCX38051.1"/>
    </source>
</evidence>
<dbReference type="EMBL" id="CP040749">
    <property type="protein sequence ID" value="QCX38051.1"/>
    <property type="molecule type" value="Genomic_DNA"/>
</dbReference>
<reference evidence="2 3" key="1">
    <citation type="submission" date="2019-05" db="EMBL/GenBank/DDBJ databases">
        <title>Algicella ahnfeltiae gen. nov., sp. nov., a novel marine bacterium of the family Flavobacteriaceae isolated from a red alga.</title>
        <authorList>
            <person name="Nedashkovskaya O.I."/>
            <person name="Kukhlevskiy A.D."/>
            <person name="Kim S.-G."/>
            <person name="Zhukova N.V."/>
            <person name="Mikhailov V.V."/>
        </authorList>
    </citation>
    <scope>NUCLEOTIDE SEQUENCE [LARGE SCALE GENOMIC DNA]</scope>
    <source>
        <strain evidence="2 3">10Alg115</strain>
    </source>
</reference>
<dbReference type="OrthoDB" id="1119441at2"/>
<dbReference type="Proteomes" id="UP000306229">
    <property type="component" value="Chromosome"/>
</dbReference>
<dbReference type="KEGG" id="fbe:FF125_06270"/>